<dbReference type="OMA" id="ELCMLYN"/>
<evidence type="ECO:0000256" key="4">
    <source>
        <dbReference type="ARBA" id="ARBA00022777"/>
    </source>
</evidence>
<feature type="domain" description="Protein kinase" evidence="6">
    <location>
        <begin position="211"/>
        <end position="466"/>
    </location>
</feature>
<keyword evidence="1" id="KW-0723">Serine/threonine-protein kinase</keyword>
<protein>
    <recommendedName>
        <fullName evidence="10">Protein kinase domain-containing protein</fullName>
    </recommendedName>
</protein>
<evidence type="ECO:0000256" key="5">
    <source>
        <dbReference type="ARBA" id="ARBA00022840"/>
    </source>
</evidence>
<dbReference type="Proteomes" id="UP000688137">
    <property type="component" value="Unassembled WGS sequence"/>
</dbReference>
<evidence type="ECO:0000259" key="7">
    <source>
        <dbReference type="PROSITE" id="PS51757"/>
    </source>
</evidence>
<keyword evidence="5" id="KW-0067">ATP-binding</keyword>
<comment type="caution">
    <text evidence="8">The sequence shown here is derived from an EMBL/GenBank/DDBJ whole genome shotgun (WGS) entry which is preliminary data.</text>
</comment>
<dbReference type="SMART" id="SM00220">
    <property type="entry name" value="S_TKc"/>
    <property type="match status" value="1"/>
</dbReference>
<keyword evidence="9" id="KW-1185">Reference proteome</keyword>
<keyword evidence="2" id="KW-0808">Transferase</keyword>
<dbReference type="PROSITE" id="PS50011">
    <property type="entry name" value="PROTEIN_KINASE_DOM"/>
    <property type="match status" value="1"/>
</dbReference>
<dbReference type="FunFam" id="1.10.510.10:FF:000465">
    <property type="entry name" value="Non-specific serine/threonine protein kinase"/>
    <property type="match status" value="1"/>
</dbReference>
<dbReference type="EMBL" id="CAJJDM010000145">
    <property type="protein sequence ID" value="CAD8109538.1"/>
    <property type="molecule type" value="Genomic_DNA"/>
</dbReference>
<proteinExistence type="predicted"/>
<sequence>MHQDNRKMNILKQIKIDTNDIYLLDAEKYYKKQCTSLEIILISRMITKINKRNNEQLRMIAISNEFVYNIDKKSIKRKIAINKIFGVTISKKSSEFIIHVPTESDLLYKSQENRDIIIFYLAIALKMHNIDGIKIYFIEDEILQPYCMHHQTLDKSKQTSLHPKCQITIIYPENFQLNYINTMNKSKTTSNDLFVLFVNDPLRLRVKLDEYQKSVVLAQGSLSKIYLLHNKYQKQQQFSVLKCVPINSVDIDLLELFLKNYEKLPFIEELELCMLYNGYVNLIFQFVKGGDLYQHLKDINNFQEQQVKQIVAQIAIALSDLHERGIIFGDLKPENILIDERGYVYLTDFGYGKLRMYQEYKKTQAINFTIEYSSPEYIKNGELTRMSDWYSLGILIYELLVGITPFYHNNFEISLKLILKGEIHFPKNIACSSQCKDIIQKLIKHDSTQRLGFLMDFKELQSHPWFHDISWEDLAQKKYDTLAYIPQFNEISQISDRYFTMEQLNEDERTW</sequence>
<dbReference type="AlphaFoldDB" id="A0A8S1Q248"/>
<evidence type="ECO:0000256" key="2">
    <source>
        <dbReference type="ARBA" id="ARBA00022679"/>
    </source>
</evidence>
<name>A0A8S1Q248_PARPR</name>
<dbReference type="GO" id="GO:0003774">
    <property type="term" value="F:cytoskeletal motor activity"/>
    <property type="evidence" value="ECO:0007669"/>
    <property type="project" value="InterPro"/>
</dbReference>
<evidence type="ECO:0000256" key="1">
    <source>
        <dbReference type="ARBA" id="ARBA00022527"/>
    </source>
</evidence>
<evidence type="ECO:0008006" key="10">
    <source>
        <dbReference type="Google" id="ProtNLM"/>
    </source>
</evidence>
<dbReference type="GO" id="GO:0004674">
    <property type="term" value="F:protein serine/threonine kinase activity"/>
    <property type="evidence" value="ECO:0007669"/>
    <property type="project" value="UniProtKB-KW"/>
</dbReference>
<reference evidence="8" key="1">
    <citation type="submission" date="2021-01" db="EMBL/GenBank/DDBJ databases">
        <authorList>
            <consortium name="Genoscope - CEA"/>
            <person name="William W."/>
        </authorList>
    </citation>
    <scope>NUCLEOTIDE SEQUENCE</scope>
</reference>
<evidence type="ECO:0000259" key="6">
    <source>
        <dbReference type="PROSITE" id="PS50011"/>
    </source>
</evidence>
<evidence type="ECO:0000256" key="3">
    <source>
        <dbReference type="ARBA" id="ARBA00022741"/>
    </source>
</evidence>
<dbReference type="Pfam" id="PF06017">
    <property type="entry name" value="Myosin_TH1"/>
    <property type="match status" value="1"/>
</dbReference>
<keyword evidence="4" id="KW-0418">Kinase</keyword>
<dbReference type="FunFam" id="3.30.200.20:FF:001155">
    <property type="entry name" value="Uncharacterized protein"/>
    <property type="match status" value="1"/>
</dbReference>
<keyword evidence="3" id="KW-0547">Nucleotide-binding</keyword>
<accession>A0A8S1Q248</accession>
<dbReference type="PANTHER" id="PTHR24351">
    <property type="entry name" value="RIBOSOMAL PROTEIN S6 KINASE"/>
    <property type="match status" value="1"/>
</dbReference>
<evidence type="ECO:0000313" key="9">
    <source>
        <dbReference type="Proteomes" id="UP000688137"/>
    </source>
</evidence>
<dbReference type="Pfam" id="PF00069">
    <property type="entry name" value="Pkinase"/>
    <property type="match status" value="1"/>
</dbReference>
<dbReference type="GO" id="GO:0016459">
    <property type="term" value="C:myosin complex"/>
    <property type="evidence" value="ECO:0007669"/>
    <property type="project" value="InterPro"/>
</dbReference>
<dbReference type="PROSITE" id="PS51757">
    <property type="entry name" value="TH1"/>
    <property type="match status" value="1"/>
</dbReference>
<dbReference type="GO" id="GO:0005524">
    <property type="term" value="F:ATP binding"/>
    <property type="evidence" value="ECO:0007669"/>
    <property type="project" value="UniProtKB-KW"/>
</dbReference>
<gene>
    <name evidence="8" type="ORF">PPRIM_AZ9-3.1.T1410032</name>
</gene>
<evidence type="ECO:0000313" key="8">
    <source>
        <dbReference type="EMBL" id="CAD8109538.1"/>
    </source>
</evidence>
<dbReference type="InterPro" id="IPR010926">
    <property type="entry name" value="Myosin_TH1"/>
</dbReference>
<feature type="domain" description="TH1" evidence="7">
    <location>
        <begin position="3"/>
        <end position="183"/>
    </location>
</feature>
<organism evidence="8 9">
    <name type="scientific">Paramecium primaurelia</name>
    <dbReference type="NCBI Taxonomy" id="5886"/>
    <lineage>
        <taxon>Eukaryota</taxon>
        <taxon>Sar</taxon>
        <taxon>Alveolata</taxon>
        <taxon>Ciliophora</taxon>
        <taxon>Intramacronucleata</taxon>
        <taxon>Oligohymenophorea</taxon>
        <taxon>Peniculida</taxon>
        <taxon>Parameciidae</taxon>
        <taxon>Paramecium</taxon>
    </lineage>
</organism>
<dbReference type="InterPro" id="IPR000719">
    <property type="entry name" value="Prot_kinase_dom"/>
</dbReference>